<keyword evidence="1" id="KW-0812">Transmembrane</keyword>
<evidence type="ECO:0000259" key="2">
    <source>
        <dbReference type="PROSITE" id="PS50925"/>
    </source>
</evidence>
<name>A0ABT8VWU4_9GAMM</name>
<dbReference type="InterPro" id="IPR007024">
    <property type="entry name" value="BLUF_domain"/>
</dbReference>
<dbReference type="Proteomes" id="UP001168640">
    <property type="component" value="Unassembled WGS sequence"/>
</dbReference>
<proteinExistence type="predicted"/>
<comment type="caution">
    <text evidence="3">The sequence shown here is derived from an EMBL/GenBank/DDBJ whole genome shotgun (WGS) entry which is preliminary data.</text>
</comment>
<dbReference type="Pfam" id="PF04940">
    <property type="entry name" value="BLUF"/>
    <property type="match status" value="1"/>
</dbReference>
<evidence type="ECO:0000313" key="3">
    <source>
        <dbReference type="EMBL" id="MDO3720463.1"/>
    </source>
</evidence>
<dbReference type="InterPro" id="IPR036046">
    <property type="entry name" value="Acylphosphatase-like_dom_sf"/>
</dbReference>
<keyword evidence="1" id="KW-0472">Membrane</keyword>
<sequence length="189" mass="21085">MPLMRLAYASTATFEAEPVKRGIEPHVARILMESRRNNVKRQLVGGLYYGDNRFFQYLEGEKEAVLALYQRIKADPRHRDVVTLIEGPLEKTTFTDWSMKYVPLSADVQQLLNRYGLREFAPASFDASMCEEMIQLIRSSRGDQKLVNHDEAETRAQPQARVLSPAMIGGLILAAACVIGGLVATGASL</sequence>
<dbReference type="Gene3D" id="3.30.70.100">
    <property type="match status" value="1"/>
</dbReference>
<evidence type="ECO:0000313" key="4">
    <source>
        <dbReference type="Proteomes" id="UP001168640"/>
    </source>
</evidence>
<dbReference type="SMART" id="SM01034">
    <property type="entry name" value="BLUF"/>
    <property type="match status" value="1"/>
</dbReference>
<dbReference type="SUPFAM" id="SSF54975">
    <property type="entry name" value="Acylphosphatase/BLUF domain-like"/>
    <property type="match status" value="1"/>
</dbReference>
<gene>
    <name evidence="3" type="ORF">QVZ43_01945</name>
</gene>
<dbReference type="RefSeq" id="WP_302908660.1">
    <property type="nucleotide sequence ID" value="NZ_JAUMIS010000001.1"/>
</dbReference>
<feature type="transmembrane region" description="Helical" evidence="1">
    <location>
        <begin position="162"/>
        <end position="184"/>
    </location>
</feature>
<accession>A0ABT8VWU4</accession>
<reference evidence="3" key="1">
    <citation type="submission" date="2023-07" db="EMBL/GenBank/DDBJ databases">
        <title>Marinobacter sp. chi1 genome sequencing and assembly.</title>
        <authorList>
            <person name="Park S."/>
        </authorList>
    </citation>
    <scope>NUCLEOTIDE SEQUENCE</scope>
    <source>
        <strain evidence="3">Chi1</strain>
    </source>
</reference>
<dbReference type="PROSITE" id="PS50925">
    <property type="entry name" value="BLUF"/>
    <property type="match status" value="1"/>
</dbReference>
<keyword evidence="4" id="KW-1185">Reference proteome</keyword>
<dbReference type="EMBL" id="JAUMIS010000001">
    <property type="protein sequence ID" value="MDO3720463.1"/>
    <property type="molecule type" value="Genomic_DNA"/>
</dbReference>
<protein>
    <submittedName>
        <fullName evidence="3">BLUF domain-containing protein</fullName>
    </submittedName>
</protein>
<feature type="domain" description="BLUF" evidence="2">
    <location>
        <begin position="3"/>
        <end position="100"/>
    </location>
</feature>
<evidence type="ECO:0000256" key="1">
    <source>
        <dbReference type="SAM" id="Phobius"/>
    </source>
</evidence>
<keyword evidence="1" id="KW-1133">Transmembrane helix</keyword>
<organism evidence="3 4">
    <name type="scientific">Marinobacter suaedae</name>
    <dbReference type="NCBI Taxonomy" id="3057675"/>
    <lineage>
        <taxon>Bacteria</taxon>
        <taxon>Pseudomonadati</taxon>
        <taxon>Pseudomonadota</taxon>
        <taxon>Gammaproteobacteria</taxon>
        <taxon>Pseudomonadales</taxon>
        <taxon>Marinobacteraceae</taxon>
        <taxon>Marinobacter</taxon>
    </lineage>
</organism>